<dbReference type="Proteomes" id="UP000256845">
    <property type="component" value="Unassembled WGS sequence"/>
</dbReference>
<keyword evidence="2" id="KW-0812">Transmembrane</keyword>
<feature type="coiled-coil region" evidence="1">
    <location>
        <begin position="137"/>
        <end position="164"/>
    </location>
</feature>
<organism evidence="3 4">
    <name type="scientific">Aestuariispira insulae</name>
    <dbReference type="NCBI Taxonomy" id="1461337"/>
    <lineage>
        <taxon>Bacteria</taxon>
        <taxon>Pseudomonadati</taxon>
        <taxon>Pseudomonadota</taxon>
        <taxon>Alphaproteobacteria</taxon>
        <taxon>Rhodospirillales</taxon>
        <taxon>Kiloniellaceae</taxon>
        <taxon>Aestuariispira</taxon>
    </lineage>
</organism>
<gene>
    <name evidence="3" type="ORF">DFP90_102437</name>
</gene>
<dbReference type="AlphaFoldDB" id="A0A3D9HU60"/>
<comment type="caution">
    <text evidence="3">The sequence shown here is derived from an EMBL/GenBank/DDBJ whole genome shotgun (WGS) entry which is preliminary data.</text>
</comment>
<keyword evidence="2" id="KW-0472">Membrane</keyword>
<evidence type="ECO:0000313" key="3">
    <source>
        <dbReference type="EMBL" id="RED52416.1"/>
    </source>
</evidence>
<accession>A0A3D9HU60</accession>
<sequence>MSTLPERFIGDAREVSLGERAHLDFPPDDIIRIANDPAMRRELISQFQNNIQDPETRQIIRDYLKDLLDDEQHNIENLNILAEGVKSFAGRPAVAAAGGGVAAILAGVTVGSVALLTGGIAAMVAVGGAWTYLKLKANRNSRDVERLKRLEQGLENELEKDGEKS</sequence>
<name>A0A3D9HU60_9PROT</name>
<protein>
    <submittedName>
        <fullName evidence="3">Uncharacterized protein</fullName>
    </submittedName>
</protein>
<evidence type="ECO:0000313" key="4">
    <source>
        <dbReference type="Proteomes" id="UP000256845"/>
    </source>
</evidence>
<keyword evidence="2" id="KW-1133">Transmembrane helix</keyword>
<evidence type="ECO:0000256" key="2">
    <source>
        <dbReference type="SAM" id="Phobius"/>
    </source>
</evidence>
<feature type="transmembrane region" description="Helical" evidence="2">
    <location>
        <begin position="114"/>
        <end position="133"/>
    </location>
</feature>
<reference evidence="3 4" key="1">
    <citation type="submission" date="2018-07" db="EMBL/GenBank/DDBJ databases">
        <title>Genomic Encyclopedia of Type Strains, Phase III (KMG-III): the genomes of soil and plant-associated and newly described type strains.</title>
        <authorList>
            <person name="Whitman W."/>
        </authorList>
    </citation>
    <scope>NUCLEOTIDE SEQUENCE [LARGE SCALE GENOMIC DNA]</scope>
    <source>
        <strain evidence="3 4">CECT 8488</strain>
    </source>
</reference>
<proteinExistence type="predicted"/>
<keyword evidence="1" id="KW-0175">Coiled coil</keyword>
<dbReference type="RefSeq" id="WP_115935951.1">
    <property type="nucleotide sequence ID" value="NZ_QRDW01000002.1"/>
</dbReference>
<evidence type="ECO:0000256" key="1">
    <source>
        <dbReference type="SAM" id="Coils"/>
    </source>
</evidence>
<dbReference type="EMBL" id="QRDW01000002">
    <property type="protein sequence ID" value="RED52416.1"/>
    <property type="molecule type" value="Genomic_DNA"/>
</dbReference>
<feature type="transmembrane region" description="Helical" evidence="2">
    <location>
        <begin position="88"/>
        <end position="108"/>
    </location>
</feature>
<keyword evidence="4" id="KW-1185">Reference proteome</keyword>